<reference evidence="4" key="1">
    <citation type="journal article" date="2023" name="Nat. Commun.">
        <title>Diploid and tetraploid genomes of Acorus and the evolution of monocots.</title>
        <authorList>
            <person name="Ma L."/>
            <person name="Liu K.W."/>
            <person name="Li Z."/>
            <person name="Hsiao Y.Y."/>
            <person name="Qi Y."/>
            <person name="Fu T."/>
            <person name="Tang G.D."/>
            <person name="Zhang D."/>
            <person name="Sun W.H."/>
            <person name="Liu D.K."/>
            <person name="Li Y."/>
            <person name="Chen G.Z."/>
            <person name="Liu X.D."/>
            <person name="Liao X.Y."/>
            <person name="Jiang Y.T."/>
            <person name="Yu X."/>
            <person name="Hao Y."/>
            <person name="Huang J."/>
            <person name="Zhao X.W."/>
            <person name="Ke S."/>
            <person name="Chen Y.Y."/>
            <person name="Wu W.L."/>
            <person name="Hsu J.L."/>
            <person name="Lin Y.F."/>
            <person name="Huang M.D."/>
            <person name="Li C.Y."/>
            <person name="Huang L."/>
            <person name="Wang Z.W."/>
            <person name="Zhao X."/>
            <person name="Zhong W.Y."/>
            <person name="Peng D.H."/>
            <person name="Ahmad S."/>
            <person name="Lan S."/>
            <person name="Zhang J.S."/>
            <person name="Tsai W.C."/>
            <person name="Van de Peer Y."/>
            <person name="Liu Z.J."/>
        </authorList>
    </citation>
    <scope>NUCLEOTIDE SEQUENCE</scope>
    <source>
        <strain evidence="4">CP</strain>
    </source>
</reference>
<evidence type="ECO:0000313" key="4">
    <source>
        <dbReference type="EMBL" id="KAK1290903.1"/>
    </source>
</evidence>
<dbReference type="SUPFAM" id="SSF51445">
    <property type="entry name" value="(Trans)glycosidases"/>
    <property type="match status" value="1"/>
</dbReference>
<dbReference type="Gene3D" id="3.20.20.80">
    <property type="entry name" value="Glycosidases"/>
    <property type="match status" value="2"/>
</dbReference>
<evidence type="ECO:0000256" key="2">
    <source>
        <dbReference type="ARBA" id="ARBA00023295"/>
    </source>
</evidence>
<comment type="caution">
    <text evidence="4">The sequence shown here is derived from an EMBL/GenBank/DDBJ whole genome shotgun (WGS) entry which is preliminary data.</text>
</comment>
<dbReference type="EMBL" id="JAUJYO010000018">
    <property type="protein sequence ID" value="KAK1290903.1"/>
    <property type="molecule type" value="Genomic_DNA"/>
</dbReference>
<dbReference type="InterPro" id="IPR010431">
    <property type="entry name" value="Fascin"/>
</dbReference>
<dbReference type="Proteomes" id="UP001180020">
    <property type="component" value="Unassembled WGS sequence"/>
</dbReference>
<dbReference type="InterPro" id="IPR017853">
    <property type="entry name" value="GH"/>
</dbReference>
<dbReference type="InterPro" id="IPR018087">
    <property type="entry name" value="Glyco_hydro_5_CS"/>
</dbReference>
<dbReference type="GO" id="GO:0016477">
    <property type="term" value="P:cell migration"/>
    <property type="evidence" value="ECO:0007669"/>
    <property type="project" value="TreeGrafter"/>
</dbReference>
<dbReference type="Pfam" id="PF25490">
    <property type="entry name" value="DUF7910"/>
    <property type="match status" value="1"/>
</dbReference>
<dbReference type="AlphaFoldDB" id="A0AAV9CS29"/>
<dbReference type="GO" id="GO:0015629">
    <property type="term" value="C:actin cytoskeleton"/>
    <property type="evidence" value="ECO:0007669"/>
    <property type="project" value="TreeGrafter"/>
</dbReference>
<dbReference type="InterPro" id="IPR057232">
    <property type="entry name" value="DUF7910"/>
</dbReference>
<keyword evidence="2" id="KW-0326">Glycosidase</keyword>
<evidence type="ECO:0000313" key="5">
    <source>
        <dbReference type="Proteomes" id="UP001180020"/>
    </source>
</evidence>
<dbReference type="GO" id="GO:0005737">
    <property type="term" value="C:cytoplasm"/>
    <property type="evidence" value="ECO:0007669"/>
    <property type="project" value="TreeGrafter"/>
</dbReference>
<protein>
    <recommendedName>
        <fullName evidence="3">DUF7910 domain-containing protein</fullName>
    </recommendedName>
</protein>
<name>A0AAV9CS29_ACOCL</name>
<dbReference type="PANTHER" id="PTHR10551:SF14">
    <property type="entry name" value="CELLULASE CONTAINING PROTEIN, EXPRESSED"/>
    <property type="match status" value="1"/>
</dbReference>
<dbReference type="GO" id="GO:0004553">
    <property type="term" value="F:hydrolase activity, hydrolyzing O-glycosyl compounds"/>
    <property type="evidence" value="ECO:0007669"/>
    <property type="project" value="InterPro"/>
</dbReference>
<evidence type="ECO:0000256" key="1">
    <source>
        <dbReference type="ARBA" id="ARBA00022801"/>
    </source>
</evidence>
<dbReference type="PROSITE" id="PS00659">
    <property type="entry name" value="GLYCOSYL_HYDROL_F5"/>
    <property type="match status" value="1"/>
</dbReference>
<feature type="domain" description="DUF7910" evidence="3">
    <location>
        <begin position="46"/>
        <end position="90"/>
    </location>
</feature>
<dbReference type="GO" id="GO:0007163">
    <property type="term" value="P:establishment or maintenance of cell polarity"/>
    <property type="evidence" value="ECO:0007669"/>
    <property type="project" value="TreeGrafter"/>
</dbReference>
<gene>
    <name evidence="4" type="ORF">QJS10_CPB18g01230</name>
</gene>
<keyword evidence="1" id="KW-0378">Hydrolase</keyword>
<dbReference type="CDD" id="cd00257">
    <property type="entry name" value="beta-trefoil_FSCN-like"/>
    <property type="match status" value="1"/>
</dbReference>
<dbReference type="GO" id="GO:0051015">
    <property type="term" value="F:actin filament binding"/>
    <property type="evidence" value="ECO:0007669"/>
    <property type="project" value="InterPro"/>
</dbReference>
<evidence type="ECO:0000259" key="3">
    <source>
        <dbReference type="Pfam" id="PF25490"/>
    </source>
</evidence>
<reference evidence="4" key="2">
    <citation type="submission" date="2023-06" db="EMBL/GenBank/DDBJ databases">
        <authorList>
            <person name="Ma L."/>
            <person name="Liu K.-W."/>
            <person name="Li Z."/>
            <person name="Hsiao Y.-Y."/>
            <person name="Qi Y."/>
            <person name="Fu T."/>
            <person name="Tang G."/>
            <person name="Zhang D."/>
            <person name="Sun W.-H."/>
            <person name="Liu D.-K."/>
            <person name="Li Y."/>
            <person name="Chen G.-Z."/>
            <person name="Liu X.-D."/>
            <person name="Liao X.-Y."/>
            <person name="Jiang Y.-T."/>
            <person name="Yu X."/>
            <person name="Hao Y."/>
            <person name="Huang J."/>
            <person name="Zhao X.-W."/>
            <person name="Ke S."/>
            <person name="Chen Y.-Y."/>
            <person name="Wu W.-L."/>
            <person name="Hsu J.-L."/>
            <person name="Lin Y.-F."/>
            <person name="Huang M.-D."/>
            <person name="Li C.-Y."/>
            <person name="Huang L."/>
            <person name="Wang Z.-W."/>
            <person name="Zhao X."/>
            <person name="Zhong W.-Y."/>
            <person name="Peng D.-H."/>
            <person name="Ahmad S."/>
            <person name="Lan S."/>
            <person name="Zhang J.-S."/>
            <person name="Tsai W.-C."/>
            <person name="Van De Peer Y."/>
            <person name="Liu Z.-J."/>
        </authorList>
    </citation>
    <scope>NUCLEOTIDE SEQUENCE</scope>
    <source>
        <strain evidence="4">CP</strain>
        <tissue evidence="4">Leaves</tissue>
    </source>
</reference>
<dbReference type="PANTHER" id="PTHR10551">
    <property type="entry name" value="FASCIN"/>
    <property type="match status" value="1"/>
</dbReference>
<proteinExistence type="predicted"/>
<sequence length="197" mass="21710">MFTGRLLSLSAAAIDSPNPKIKAVTLGGWLVTEGWIKPSLFDGISNKDHLDGTQVQFRSVKQNKYIAAENGGGTTIVANRASPSRWETFKAKTESLVTADFQGGTNWGDDDPSVFVMTIVVELINEPLAPGVMLDSLTKYYRAGYNTVRKYTQSAYVIMPNRLGPADPKELFSVASGLSRVVINVHYYNLFTRRDRA</sequence>
<dbReference type="GO" id="GO:0005975">
    <property type="term" value="P:carbohydrate metabolic process"/>
    <property type="evidence" value="ECO:0007669"/>
    <property type="project" value="InterPro"/>
</dbReference>
<organism evidence="4 5">
    <name type="scientific">Acorus calamus</name>
    <name type="common">Sweet flag</name>
    <dbReference type="NCBI Taxonomy" id="4465"/>
    <lineage>
        <taxon>Eukaryota</taxon>
        <taxon>Viridiplantae</taxon>
        <taxon>Streptophyta</taxon>
        <taxon>Embryophyta</taxon>
        <taxon>Tracheophyta</taxon>
        <taxon>Spermatophyta</taxon>
        <taxon>Magnoliopsida</taxon>
        <taxon>Liliopsida</taxon>
        <taxon>Acoraceae</taxon>
        <taxon>Acorus</taxon>
    </lineage>
</organism>
<keyword evidence="5" id="KW-1185">Reference proteome</keyword>
<dbReference type="GO" id="GO:0051017">
    <property type="term" value="P:actin filament bundle assembly"/>
    <property type="evidence" value="ECO:0007669"/>
    <property type="project" value="TreeGrafter"/>
</dbReference>
<accession>A0AAV9CS29</accession>